<organism evidence="2 3">
    <name type="scientific">Hymenoscyphus fraxineus</name>
    <dbReference type="NCBI Taxonomy" id="746836"/>
    <lineage>
        <taxon>Eukaryota</taxon>
        <taxon>Fungi</taxon>
        <taxon>Dikarya</taxon>
        <taxon>Ascomycota</taxon>
        <taxon>Pezizomycotina</taxon>
        <taxon>Leotiomycetes</taxon>
        <taxon>Helotiales</taxon>
        <taxon>Helotiaceae</taxon>
        <taxon>Hymenoscyphus</taxon>
    </lineage>
</organism>
<name>A0A9N9PU14_9HELO</name>
<gene>
    <name evidence="2" type="ORF">HYFRA_00009168</name>
</gene>
<accession>A0A9N9PU14</accession>
<dbReference type="OrthoDB" id="291007at2759"/>
<proteinExistence type="predicted"/>
<reference evidence="2" key="1">
    <citation type="submission" date="2021-07" db="EMBL/GenBank/DDBJ databases">
        <authorList>
            <person name="Durling M."/>
        </authorList>
    </citation>
    <scope>NUCLEOTIDE SEQUENCE</scope>
</reference>
<dbReference type="EMBL" id="CAJVRL010000055">
    <property type="protein sequence ID" value="CAG8954067.1"/>
    <property type="molecule type" value="Genomic_DNA"/>
</dbReference>
<protein>
    <submittedName>
        <fullName evidence="2">Uncharacterized protein</fullName>
    </submittedName>
</protein>
<keyword evidence="1" id="KW-0732">Signal</keyword>
<evidence type="ECO:0000313" key="2">
    <source>
        <dbReference type="EMBL" id="CAG8954067.1"/>
    </source>
</evidence>
<feature type="signal peptide" evidence="1">
    <location>
        <begin position="1"/>
        <end position="23"/>
    </location>
</feature>
<evidence type="ECO:0000313" key="3">
    <source>
        <dbReference type="Proteomes" id="UP000696280"/>
    </source>
</evidence>
<keyword evidence="3" id="KW-1185">Reference proteome</keyword>
<evidence type="ECO:0000256" key="1">
    <source>
        <dbReference type="SAM" id="SignalP"/>
    </source>
</evidence>
<sequence>MAIMTTFLLLLGSVLSLFSVVNGGNHLWERPFIATNNDTHHHSIHKRQLVIVPGDGVAIWPSRTLKYCFKDKQSGDKMGASFVSAMTVWWGSGLPQGEDGFKIELVKDSQCRKNRKDVLLITYNADGILTSSVGKISADPSKGIDGPFIYVQAV</sequence>
<feature type="chain" id="PRO_5040441301" evidence="1">
    <location>
        <begin position="24"/>
        <end position="154"/>
    </location>
</feature>
<dbReference type="AlphaFoldDB" id="A0A9N9PU14"/>
<dbReference type="Proteomes" id="UP000696280">
    <property type="component" value="Unassembled WGS sequence"/>
</dbReference>
<comment type="caution">
    <text evidence="2">The sequence shown here is derived from an EMBL/GenBank/DDBJ whole genome shotgun (WGS) entry which is preliminary data.</text>
</comment>